<evidence type="ECO:0000313" key="1">
    <source>
        <dbReference type="EMBL" id="RDX72049.1"/>
    </source>
</evidence>
<reference evidence="1" key="1">
    <citation type="submission" date="2018-05" db="EMBL/GenBank/DDBJ databases">
        <title>Draft genome of Mucuna pruriens seed.</title>
        <authorList>
            <person name="Nnadi N.E."/>
            <person name="Vos R."/>
            <person name="Hasami M.H."/>
            <person name="Devisetty U.K."/>
            <person name="Aguiy J.C."/>
        </authorList>
    </citation>
    <scope>NUCLEOTIDE SEQUENCE [LARGE SCALE GENOMIC DNA]</scope>
    <source>
        <strain evidence="1">JCA_2017</strain>
    </source>
</reference>
<dbReference type="PANTHER" id="PTHR31672">
    <property type="entry name" value="BNACNNG10540D PROTEIN"/>
    <property type="match status" value="1"/>
</dbReference>
<dbReference type="OrthoDB" id="1433187at2759"/>
<comment type="caution">
    <text evidence="1">The sequence shown here is derived from an EMBL/GenBank/DDBJ whole genome shotgun (WGS) entry which is preliminary data.</text>
</comment>
<proteinExistence type="predicted"/>
<dbReference type="EMBL" id="QJKJ01011084">
    <property type="protein sequence ID" value="RDX72049.1"/>
    <property type="molecule type" value="Genomic_DNA"/>
</dbReference>
<organism evidence="1 2">
    <name type="scientific">Mucuna pruriens</name>
    <name type="common">Velvet bean</name>
    <name type="synonym">Dolichos pruriens</name>
    <dbReference type="NCBI Taxonomy" id="157652"/>
    <lineage>
        <taxon>Eukaryota</taxon>
        <taxon>Viridiplantae</taxon>
        <taxon>Streptophyta</taxon>
        <taxon>Embryophyta</taxon>
        <taxon>Tracheophyta</taxon>
        <taxon>Spermatophyta</taxon>
        <taxon>Magnoliopsida</taxon>
        <taxon>eudicotyledons</taxon>
        <taxon>Gunneridae</taxon>
        <taxon>Pentapetalae</taxon>
        <taxon>rosids</taxon>
        <taxon>fabids</taxon>
        <taxon>Fabales</taxon>
        <taxon>Fabaceae</taxon>
        <taxon>Papilionoideae</taxon>
        <taxon>50 kb inversion clade</taxon>
        <taxon>NPAAA clade</taxon>
        <taxon>indigoferoid/millettioid clade</taxon>
        <taxon>Phaseoleae</taxon>
        <taxon>Mucuna</taxon>
    </lineage>
</organism>
<name>A0A371F176_MUCPR</name>
<protein>
    <recommendedName>
        <fullName evidence="3">F-box protein</fullName>
    </recommendedName>
</protein>
<accession>A0A371F176</accession>
<dbReference type="PANTHER" id="PTHR31672:SF13">
    <property type="entry name" value="F-BOX PROTEIN CPR30-LIKE"/>
    <property type="match status" value="1"/>
</dbReference>
<sequence>MTLSNDEIFEIFSWLPAKTIYKFKSNSKLFSKLLEESYFASKQAQNALLKDDTCFFIQPDTTIWHNGQIELHPLPGEELSSGVSNDVLILLSNSAKILSSSNGLILCHSTNQNQRNSPYFRPYIMSYNFEDGKSRMLRVPKEARKGSHDYTCDMRIFKWGKVTNENNQSICLVRLRKRVFTIWVLTKYELCLWRRILKVRVKAMGVVEKDPIVKGFVVLNGDLLVFATEKKVDALLVLK</sequence>
<keyword evidence="2" id="KW-1185">Reference proteome</keyword>
<dbReference type="AlphaFoldDB" id="A0A371F176"/>
<dbReference type="InterPro" id="IPR050796">
    <property type="entry name" value="SCF_F-box_component"/>
</dbReference>
<evidence type="ECO:0008006" key="3">
    <source>
        <dbReference type="Google" id="ProtNLM"/>
    </source>
</evidence>
<evidence type="ECO:0000313" key="2">
    <source>
        <dbReference type="Proteomes" id="UP000257109"/>
    </source>
</evidence>
<gene>
    <name evidence="1" type="ORF">CR513_48521</name>
</gene>
<dbReference type="Proteomes" id="UP000257109">
    <property type="component" value="Unassembled WGS sequence"/>
</dbReference>
<feature type="non-terminal residue" evidence="1">
    <location>
        <position position="1"/>
    </location>
</feature>